<dbReference type="InterPro" id="IPR015947">
    <property type="entry name" value="PUA-like_sf"/>
</dbReference>
<dbReference type="PIRSF" id="PIRSF015601">
    <property type="entry name" value="MTase_slr0722"/>
    <property type="match status" value="1"/>
</dbReference>
<dbReference type="OrthoDB" id="9815641at2"/>
<comment type="subcellular location">
    <subcellularLocation>
        <location evidence="1 12">Cytoplasm</location>
    </subcellularLocation>
</comment>
<evidence type="ECO:0000256" key="1">
    <source>
        <dbReference type="ARBA" id="ARBA00004496"/>
    </source>
</evidence>
<dbReference type="EC" id="2.1.1.193" evidence="3 12"/>
<evidence type="ECO:0000256" key="5">
    <source>
        <dbReference type="ARBA" id="ARBA00022490"/>
    </source>
</evidence>
<dbReference type="InterPro" id="IPR029026">
    <property type="entry name" value="tRNA_m1G_MTases_N"/>
</dbReference>
<evidence type="ECO:0000256" key="11">
    <source>
        <dbReference type="ARBA" id="ARBA00047944"/>
    </source>
</evidence>
<keyword evidence="5 12" id="KW-0963">Cytoplasm</keyword>
<dbReference type="PANTHER" id="PTHR30027">
    <property type="entry name" value="RIBOSOMAL RNA SMALL SUBUNIT METHYLTRANSFERASE E"/>
    <property type="match status" value="1"/>
</dbReference>
<comment type="function">
    <text evidence="10 12">Specifically methylates the N3 position of the uracil ring of uridine 1498 (m3U1498) in 16S rRNA. Acts on the fully assembled 30S ribosomal subunit.</text>
</comment>
<organism evidence="15 16">
    <name type="scientific">Aminipila luticellarii</name>
    <dbReference type="NCBI Taxonomy" id="2507160"/>
    <lineage>
        <taxon>Bacteria</taxon>
        <taxon>Bacillati</taxon>
        <taxon>Bacillota</taxon>
        <taxon>Clostridia</taxon>
        <taxon>Peptostreptococcales</taxon>
        <taxon>Anaerovoracaceae</taxon>
        <taxon>Aminipila</taxon>
    </lineage>
</organism>
<dbReference type="GO" id="GO:0070475">
    <property type="term" value="P:rRNA base methylation"/>
    <property type="evidence" value="ECO:0007669"/>
    <property type="project" value="TreeGrafter"/>
</dbReference>
<evidence type="ECO:0000256" key="12">
    <source>
        <dbReference type="PIRNR" id="PIRNR015601"/>
    </source>
</evidence>
<evidence type="ECO:0000256" key="9">
    <source>
        <dbReference type="ARBA" id="ARBA00022691"/>
    </source>
</evidence>
<evidence type="ECO:0000256" key="6">
    <source>
        <dbReference type="ARBA" id="ARBA00022552"/>
    </source>
</evidence>
<keyword evidence="16" id="KW-1185">Reference proteome</keyword>
<gene>
    <name evidence="15" type="ORF">EQM06_05305</name>
</gene>
<dbReference type="AlphaFoldDB" id="A0A410PUR7"/>
<evidence type="ECO:0000256" key="10">
    <source>
        <dbReference type="ARBA" id="ARBA00025699"/>
    </source>
</evidence>
<dbReference type="InterPro" id="IPR029028">
    <property type="entry name" value="Alpha/beta_knot_MTases"/>
</dbReference>
<dbReference type="SUPFAM" id="SSF88697">
    <property type="entry name" value="PUA domain-like"/>
    <property type="match status" value="1"/>
</dbReference>
<evidence type="ECO:0000259" key="14">
    <source>
        <dbReference type="Pfam" id="PF20260"/>
    </source>
</evidence>
<feature type="domain" description="Ribosomal RNA small subunit methyltransferase E PUA-like" evidence="14">
    <location>
        <begin position="19"/>
        <end position="65"/>
    </location>
</feature>
<dbReference type="SUPFAM" id="SSF75217">
    <property type="entry name" value="alpha/beta knot"/>
    <property type="match status" value="1"/>
</dbReference>
<comment type="catalytic activity">
    <reaction evidence="11 12">
        <text>uridine(1498) in 16S rRNA + S-adenosyl-L-methionine = N(3)-methyluridine(1498) in 16S rRNA + S-adenosyl-L-homocysteine + H(+)</text>
        <dbReference type="Rhea" id="RHEA:42920"/>
        <dbReference type="Rhea" id="RHEA-COMP:10283"/>
        <dbReference type="Rhea" id="RHEA-COMP:10284"/>
        <dbReference type="ChEBI" id="CHEBI:15378"/>
        <dbReference type="ChEBI" id="CHEBI:57856"/>
        <dbReference type="ChEBI" id="CHEBI:59789"/>
        <dbReference type="ChEBI" id="CHEBI:65315"/>
        <dbReference type="ChEBI" id="CHEBI:74502"/>
        <dbReference type="EC" id="2.1.1.193"/>
    </reaction>
</comment>
<dbReference type="NCBIfam" id="TIGR00046">
    <property type="entry name" value="RsmE family RNA methyltransferase"/>
    <property type="match status" value="1"/>
</dbReference>
<dbReference type="GO" id="GO:0005737">
    <property type="term" value="C:cytoplasm"/>
    <property type="evidence" value="ECO:0007669"/>
    <property type="project" value="UniProtKB-SubCell"/>
</dbReference>
<proteinExistence type="inferred from homology"/>
<dbReference type="KEGG" id="amij:EQM06_05305"/>
<dbReference type="Pfam" id="PF04452">
    <property type="entry name" value="Methyltrans_RNA"/>
    <property type="match status" value="1"/>
</dbReference>
<evidence type="ECO:0000256" key="2">
    <source>
        <dbReference type="ARBA" id="ARBA00005528"/>
    </source>
</evidence>
<accession>A0A410PUR7</accession>
<dbReference type="Proteomes" id="UP000287601">
    <property type="component" value="Chromosome"/>
</dbReference>
<evidence type="ECO:0000313" key="15">
    <source>
        <dbReference type="EMBL" id="QAT42692.1"/>
    </source>
</evidence>
<evidence type="ECO:0000256" key="4">
    <source>
        <dbReference type="ARBA" id="ARBA00013673"/>
    </source>
</evidence>
<dbReference type="InterPro" id="IPR006700">
    <property type="entry name" value="RsmE"/>
</dbReference>
<dbReference type="EMBL" id="CP035281">
    <property type="protein sequence ID" value="QAT42692.1"/>
    <property type="molecule type" value="Genomic_DNA"/>
</dbReference>
<evidence type="ECO:0000256" key="7">
    <source>
        <dbReference type="ARBA" id="ARBA00022603"/>
    </source>
</evidence>
<comment type="similarity">
    <text evidence="2 12">Belongs to the RNA methyltransferase RsmE family.</text>
</comment>
<dbReference type="RefSeq" id="WP_128745342.1">
    <property type="nucleotide sequence ID" value="NZ_CP035281.1"/>
</dbReference>
<evidence type="ECO:0000259" key="13">
    <source>
        <dbReference type="Pfam" id="PF04452"/>
    </source>
</evidence>
<dbReference type="InterPro" id="IPR046887">
    <property type="entry name" value="RsmE_PUA-like"/>
</dbReference>
<dbReference type="GO" id="GO:0070042">
    <property type="term" value="F:rRNA (uridine-N3-)-methyltransferase activity"/>
    <property type="evidence" value="ECO:0007669"/>
    <property type="project" value="TreeGrafter"/>
</dbReference>
<keyword evidence="8 12" id="KW-0808">Transferase</keyword>
<name>A0A410PUR7_9FIRM</name>
<dbReference type="PANTHER" id="PTHR30027:SF3">
    <property type="entry name" value="16S RRNA (URACIL(1498)-N(3))-METHYLTRANSFERASE"/>
    <property type="match status" value="1"/>
</dbReference>
<dbReference type="CDD" id="cd18084">
    <property type="entry name" value="RsmE-like"/>
    <property type="match status" value="1"/>
</dbReference>
<evidence type="ECO:0000256" key="3">
    <source>
        <dbReference type="ARBA" id="ARBA00012328"/>
    </source>
</evidence>
<evidence type="ECO:0000256" key="8">
    <source>
        <dbReference type="ARBA" id="ARBA00022679"/>
    </source>
</evidence>
<dbReference type="Gene3D" id="3.40.1280.10">
    <property type="match status" value="1"/>
</dbReference>
<keyword evidence="6 12" id="KW-0698">rRNA processing</keyword>
<protein>
    <recommendedName>
        <fullName evidence="4 12">Ribosomal RNA small subunit methyltransferase E</fullName>
        <ecNumber evidence="3 12">2.1.1.193</ecNumber>
    </recommendedName>
</protein>
<reference evidence="15 16" key="1">
    <citation type="submission" date="2019-01" db="EMBL/GenBank/DDBJ databases">
        <title>Draft genomes of a novel of Aminipila strains.</title>
        <authorList>
            <person name="Ma S."/>
        </authorList>
    </citation>
    <scope>NUCLEOTIDE SEQUENCE [LARGE SCALE GENOMIC DNA]</scope>
    <source>
        <strain evidence="16">JN-39</strain>
    </source>
</reference>
<keyword evidence="7 12" id="KW-0489">Methyltransferase</keyword>
<evidence type="ECO:0000313" key="16">
    <source>
        <dbReference type="Proteomes" id="UP000287601"/>
    </source>
</evidence>
<dbReference type="InterPro" id="IPR046886">
    <property type="entry name" value="RsmE_MTase_dom"/>
</dbReference>
<dbReference type="Pfam" id="PF20260">
    <property type="entry name" value="PUA_4"/>
    <property type="match status" value="1"/>
</dbReference>
<keyword evidence="9 12" id="KW-0949">S-adenosyl-L-methionine</keyword>
<sequence length="245" mass="28140">MSRFFTTDDNIGDKTIKITDKQDIQHMMKVLRLREGDRIDISDSVKWEYETEILSMNKEVVEAIILDKQKFTNEPFLKVTLFQGIPKQGKMEFIIQKTVELGIYEIVPVFTDRTIVTDNGNFSKKIERWQKVSDEGVKQCKRGIIPAICQPLAFRQMLGLLEGFDLVLFPYENEERRTIKDALRELEHQPETAAIIIGPEGGFSDKEAEQLKQIRSQCVTLGKTTLRTETAGMAALAMVMYELEL</sequence>
<feature type="domain" description="Ribosomal RNA small subunit methyltransferase E methyltransferase" evidence="13">
    <location>
        <begin position="74"/>
        <end position="239"/>
    </location>
</feature>